<gene>
    <name evidence="2" type="ORF">CB5_LOCUS27233</name>
</gene>
<sequence length="249" mass="27783">MVGFMEGKMKRKDLEEVFDEFSEFSLSSPARKIRRLDAELPPIIEEEDLAVPLDIEQQPQLMKEEASVPAMVIGSGPVVEDGPPTLPTLPSNEERALVLYKPVEGQLLFGPGGSNVSFRVSSDFLYGLKSQVFHRRGNLVLEEEPGEGSNNCLAVVPWVGREAATNWIHRTELRREVAVEEPMEAEEAESASMEVEGGERERNPDNRMSEESGDGGFNSQWQQQQQQHCMNPQFGPNPTAAATPVMWSW</sequence>
<protein>
    <submittedName>
        <fullName evidence="2">Uncharacterized protein</fullName>
    </submittedName>
</protein>
<proteinExistence type="predicted"/>
<dbReference type="AlphaFoldDB" id="A0A6V7QLE4"/>
<evidence type="ECO:0000256" key="1">
    <source>
        <dbReference type="SAM" id="MobiDB-lite"/>
    </source>
</evidence>
<dbReference type="PANTHER" id="PTHR35510">
    <property type="entry name" value="DBH-LIKE MONOOXYGENASE"/>
    <property type="match status" value="1"/>
</dbReference>
<feature type="compositionally biased region" description="Basic and acidic residues" evidence="1">
    <location>
        <begin position="197"/>
        <end position="210"/>
    </location>
</feature>
<evidence type="ECO:0000313" key="2">
    <source>
        <dbReference type="EMBL" id="CAD1844022.1"/>
    </source>
</evidence>
<reference evidence="2" key="1">
    <citation type="submission" date="2020-07" db="EMBL/GenBank/DDBJ databases">
        <authorList>
            <person name="Lin J."/>
        </authorList>
    </citation>
    <scope>NUCLEOTIDE SEQUENCE</scope>
</reference>
<organism evidence="2">
    <name type="scientific">Ananas comosus var. bracteatus</name>
    <name type="common">red pineapple</name>
    <dbReference type="NCBI Taxonomy" id="296719"/>
    <lineage>
        <taxon>Eukaryota</taxon>
        <taxon>Viridiplantae</taxon>
        <taxon>Streptophyta</taxon>
        <taxon>Embryophyta</taxon>
        <taxon>Tracheophyta</taxon>
        <taxon>Spermatophyta</taxon>
        <taxon>Magnoliopsida</taxon>
        <taxon>Liliopsida</taxon>
        <taxon>Poales</taxon>
        <taxon>Bromeliaceae</taxon>
        <taxon>Bromelioideae</taxon>
        <taxon>Ananas</taxon>
    </lineage>
</organism>
<accession>A0A6V7QLE4</accession>
<name>A0A6V7QLE4_ANACO</name>
<feature type="compositionally biased region" description="Acidic residues" evidence="1">
    <location>
        <begin position="179"/>
        <end position="189"/>
    </location>
</feature>
<dbReference type="EMBL" id="LR862137">
    <property type="protein sequence ID" value="CAD1844022.1"/>
    <property type="molecule type" value="Genomic_DNA"/>
</dbReference>
<dbReference type="PANTHER" id="PTHR35510:SF1">
    <property type="entry name" value="DBH-LIKE MONOOXYGENASE"/>
    <property type="match status" value="1"/>
</dbReference>
<feature type="region of interest" description="Disordered" evidence="1">
    <location>
        <begin position="179"/>
        <end position="249"/>
    </location>
</feature>